<dbReference type="SUPFAM" id="SSF53098">
    <property type="entry name" value="Ribonuclease H-like"/>
    <property type="match status" value="1"/>
</dbReference>
<name>A0A329RFP3_9STRA</name>
<dbReference type="PANTHER" id="PTHR40866">
    <property type="entry name" value="BED-TYPE DOMAIN-CONTAINING PROTEIN"/>
    <property type="match status" value="1"/>
</dbReference>
<organism evidence="1 2">
    <name type="scientific">Phytophthora cactorum</name>
    <dbReference type="NCBI Taxonomy" id="29920"/>
    <lineage>
        <taxon>Eukaryota</taxon>
        <taxon>Sar</taxon>
        <taxon>Stramenopiles</taxon>
        <taxon>Oomycota</taxon>
        <taxon>Peronosporomycetes</taxon>
        <taxon>Peronosporales</taxon>
        <taxon>Peronosporaceae</taxon>
        <taxon>Phytophthora</taxon>
    </lineage>
</organism>
<dbReference type="OrthoDB" id="104687at2759"/>
<evidence type="ECO:0000313" key="2">
    <source>
        <dbReference type="Proteomes" id="UP000251314"/>
    </source>
</evidence>
<gene>
    <name evidence="1" type="ORF">PC110_g20089</name>
</gene>
<reference evidence="1 2" key="1">
    <citation type="submission" date="2018-01" db="EMBL/GenBank/DDBJ databases">
        <title>Draft genome of the strawberry crown rot pathogen Phytophthora cactorum.</title>
        <authorList>
            <person name="Armitage A.D."/>
            <person name="Lysoe E."/>
            <person name="Nellist C.F."/>
            <person name="Harrison R.J."/>
            <person name="Brurberg M.B."/>
        </authorList>
    </citation>
    <scope>NUCLEOTIDE SEQUENCE [LARGE SCALE GENOMIC DNA]</scope>
    <source>
        <strain evidence="1 2">10300</strain>
    </source>
</reference>
<dbReference type="VEuPathDB" id="FungiDB:PC110_g20089"/>
<sequence>MCVEVLRVISGYLPAEFGIGFDGWTFKSEHYVAVFAAFGHGGKQEIVPLAMVPLLDKEHDPHHDADAHITFLKTILKPMKRYIECVRFLVGDNCSGKSSISTKLGTPLVACASHRLNLAVNQYLETQRTSFRPVTRQATRWTSKFAMVERYVKLKPFLDTADDDSAVYMLSPLEEERFHEVLEEIKDFEPVSKKLQEESGITLADVRALLIV</sequence>
<dbReference type="Proteomes" id="UP000251314">
    <property type="component" value="Unassembled WGS sequence"/>
</dbReference>
<keyword evidence="2" id="KW-1185">Reference proteome</keyword>
<dbReference type="EMBL" id="MJFZ01001052">
    <property type="protein sequence ID" value="RAW23475.1"/>
    <property type="molecule type" value="Genomic_DNA"/>
</dbReference>
<proteinExistence type="predicted"/>
<dbReference type="InterPro" id="IPR012337">
    <property type="entry name" value="RNaseH-like_sf"/>
</dbReference>
<comment type="caution">
    <text evidence="1">The sequence shown here is derived from an EMBL/GenBank/DDBJ whole genome shotgun (WGS) entry which is preliminary data.</text>
</comment>
<protein>
    <submittedName>
        <fullName evidence="1">Uncharacterized protein</fullName>
    </submittedName>
</protein>
<dbReference type="PANTHER" id="PTHR40866:SF1">
    <property type="entry name" value="BED-TYPE DOMAIN-CONTAINING PROTEIN"/>
    <property type="match status" value="1"/>
</dbReference>
<dbReference type="AlphaFoldDB" id="A0A329RFP3"/>
<accession>A0A329RFP3</accession>
<evidence type="ECO:0000313" key="1">
    <source>
        <dbReference type="EMBL" id="RAW23475.1"/>
    </source>
</evidence>